<organism evidence="5 6">
    <name type="scientific">Willisornis vidua</name>
    <name type="common">Xingu scale-backed antbird</name>
    <dbReference type="NCBI Taxonomy" id="1566151"/>
    <lineage>
        <taxon>Eukaryota</taxon>
        <taxon>Metazoa</taxon>
        <taxon>Chordata</taxon>
        <taxon>Craniata</taxon>
        <taxon>Vertebrata</taxon>
        <taxon>Euteleostomi</taxon>
        <taxon>Archelosauria</taxon>
        <taxon>Archosauria</taxon>
        <taxon>Dinosauria</taxon>
        <taxon>Saurischia</taxon>
        <taxon>Theropoda</taxon>
        <taxon>Coelurosauria</taxon>
        <taxon>Aves</taxon>
        <taxon>Neognathae</taxon>
        <taxon>Neoaves</taxon>
        <taxon>Telluraves</taxon>
        <taxon>Australaves</taxon>
        <taxon>Passeriformes</taxon>
        <taxon>Thamnophilidae</taxon>
        <taxon>Willisornis</taxon>
    </lineage>
</organism>
<evidence type="ECO:0000256" key="2">
    <source>
        <dbReference type="SAM" id="MobiDB-lite"/>
    </source>
</evidence>
<keyword evidence="6" id="KW-1185">Reference proteome</keyword>
<dbReference type="Pfam" id="PF00096">
    <property type="entry name" value="zf-C2H2"/>
    <property type="match status" value="2"/>
</dbReference>
<dbReference type="InterPro" id="IPR011333">
    <property type="entry name" value="SKP1/BTB/POZ_sf"/>
</dbReference>
<proteinExistence type="predicted"/>
<feature type="compositionally biased region" description="Basic and acidic residues" evidence="2">
    <location>
        <begin position="197"/>
        <end position="211"/>
    </location>
</feature>
<dbReference type="InterPro" id="IPR036236">
    <property type="entry name" value="Znf_C2H2_sf"/>
</dbReference>
<dbReference type="InterPro" id="IPR013087">
    <property type="entry name" value="Znf_C2H2_type"/>
</dbReference>
<name>A0ABQ9DE06_9PASS</name>
<gene>
    <name evidence="5" type="primary">Zbtb46</name>
    <name evidence="5" type="ORF">WISP_64226</name>
</gene>
<dbReference type="Pfam" id="PF00651">
    <property type="entry name" value="BTB"/>
    <property type="match status" value="1"/>
</dbReference>
<comment type="caution">
    <text evidence="5">The sequence shown here is derived from an EMBL/GenBank/DDBJ whole genome shotgun (WGS) entry which is preliminary data.</text>
</comment>
<keyword evidence="1" id="KW-0863">Zinc-finger</keyword>
<evidence type="ECO:0000259" key="3">
    <source>
        <dbReference type="PROSITE" id="PS50097"/>
    </source>
</evidence>
<dbReference type="EMBL" id="WHWB01033754">
    <property type="protein sequence ID" value="KAJ7417474.1"/>
    <property type="molecule type" value="Genomic_DNA"/>
</dbReference>
<keyword evidence="1" id="KW-0862">Zinc</keyword>
<dbReference type="CDD" id="cd18230">
    <property type="entry name" value="BTB_POZ_ZBTB46"/>
    <property type="match status" value="1"/>
</dbReference>
<dbReference type="SUPFAM" id="SSF54695">
    <property type="entry name" value="POZ domain"/>
    <property type="match status" value="1"/>
</dbReference>
<dbReference type="PANTHER" id="PTHR46105:SF21">
    <property type="entry name" value="ZINC FINGER AND BTB DOMAIN CONTAINING 46"/>
    <property type="match status" value="1"/>
</dbReference>
<dbReference type="SMART" id="SM00225">
    <property type="entry name" value="BTB"/>
    <property type="match status" value="1"/>
</dbReference>
<dbReference type="PROSITE" id="PS50157">
    <property type="entry name" value="ZINC_FINGER_C2H2_2"/>
    <property type="match status" value="4"/>
</dbReference>
<dbReference type="PROSITE" id="PS00028">
    <property type="entry name" value="ZINC_FINGER_C2H2_1"/>
    <property type="match status" value="3"/>
</dbReference>
<evidence type="ECO:0000313" key="6">
    <source>
        <dbReference type="Proteomes" id="UP001145742"/>
    </source>
</evidence>
<dbReference type="InterPro" id="IPR000210">
    <property type="entry name" value="BTB/POZ_dom"/>
</dbReference>
<reference evidence="5" key="1">
    <citation type="submission" date="2019-10" db="EMBL/GenBank/DDBJ databases">
        <authorList>
            <person name="Soares A.E.R."/>
            <person name="Aleixo A."/>
            <person name="Schneider P."/>
            <person name="Miyaki C.Y."/>
            <person name="Schneider M.P."/>
            <person name="Mello C."/>
            <person name="Vasconcelos A.T.R."/>
        </authorList>
    </citation>
    <scope>NUCLEOTIDE SEQUENCE</scope>
    <source>
        <tissue evidence="5">Muscle</tissue>
    </source>
</reference>
<dbReference type="InterPro" id="IPR050457">
    <property type="entry name" value="ZnFinger_BTB_dom_contain"/>
</dbReference>
<dbReference type="PROSITE" id="PS50097">
    <property type="entry name" value="BTB"/>
    <property type="match status" value="1"/>
</dbReference>
<dbReference type="Proteomes" id="UP001145742">
    <property type="component" value="Unassembled WGS sequence"/>
</dbReference>
<feature type="domain" description="C2H2-type" evidence="4">
    <location>
        <begin position="495"/>
        <end position="523"/>
    </location>
</feature>
<keyword evidence="1" id="KW-0479">Metal-binding</keyword>
<sequence>MNNRKEDMEIASHYRQLLRELNEQRQHGILCDVCIIVEGKIFKAHKNVLLGSSRYFKTLYCQVQKTSDQATVTHLDIVTAQGFKAIIDFMYSAHLALTSRNVIEVMSAASYLQMTDIVQACHSFIKAALDISIKSDASEDLVDYELGAPSSSSTDALISAVVAGRSISPWLARRTSPANSSGDSAIASCHEGGSSYGKEDQEPKPDSHEDVSSQSLWASDMGYGSLRIKEEQVSPSHYGGGELHSAKDSAIQSGFSEQGVGDGWQPTGRRKNRKNKETVRHITQQVEDDSRASSPVLPFSPASGWPYSSRDPRPGTNPSPSRGECDGKVEAPSPPLPSAHLATQSPPRICSAGDMSPETVIKGAVPSSAQAAYERVLALWQFDNSDSDTSFSRSEDTDVAADGMFLDLALAKRLTCGFCRRVFQCAEELREHIHEHTFSMLLPLDVLDCSQPGLADGVPAGQLGRFQCSKCPASFTLKSNMDRHEKTIHFHCKKMQCPRCAKLFRDKTDLKRHLLSVHSGERSFVCLCCGKGFGTQKNLSSHVKTCYLSSAHLAGLELLDSVGPSQEHYETLP</sequence>
<evidence type="ECO:0000313" key="5">
    <source>
        <dbReference type="EMBL" id="KAJ7417474.1"/>
    </source>
</evidence>
<feature type="region of interest" description="Disordered" evidence="2">
    <location>
        <begin position="254"/>
        <end position="350"/>
    </location>
</feature>
<feature type="domain" description="C2H2-type" evidence="4">
    <location>
        <begin position="466"/>
        <end position="494"/>
    </location>
</feature>
<feature type="region of interest" description="Disordered" evidence="2">
    <location>
        <begin position="173"/>
        <end position="216"/>
    </location>
</feature>
<dbReference type="SUPFAM" id="SSF57667">
    <property type="entry name" value="beta-beta-alpha zinc fingers"/>
    <property type="match status" value="2"/>
</dbReference>
<protein>
    <submittedName>
        <fullName evidence="5">Zinc finger and BTB domain-containing protein 46</fullName>
    </submittedName>
</protein>
<dbReference type="Gene3D" id="3.30.160.60">
    <property type="entry name" value="Classic Zinc Finger"/>
    <property type="match status" value="2"/>
</dbReference>
<accession>A0ABQ9DE06</accession>
<feature type="domain" description="C2H2-type" evidence="4">
    <location>
        <begin position="524"/>
        <end position="552"/>
    </location>
</feature>
<dbReference type="PANTHER" id="PTHR46105">
    <property type="entry name" value="AGAP004733-PA"/>
    <property type="match status" value="1"/>
</dbReference>
<dbReference type="SMART" id="SM00355">
    <property type="entry name" value="ZnF_C2H2"/>
    <property type="match status" value="4"/>
</dbReference>
<feature type="domain" description="BTB" evidence="3">
    <location>
        <begin position="31"/>
        <end position="99"/>
    </location>
</feature>
<evidence type="ECO:0000256" key="1">
    <source>
        <dbReference type="PROSITE-ProRule" id="PRU00042"/>
    </source>
</evidence>
<feature type="domain" description="C2H2-type" evidence="4">
    <location>
        <begin position="414"/>
        <end position="437"/>
    </location>
</feature>
<evidence type="ECO:0000259" key="4">
    <source>
        <dbReference type="PROSITE" id="PS50157"/>
    </source>
</evidence>
<dbReference type="Gene3D" id="3.30.710.10">
    <property type="entry name" value="Potassium Channel Kv1.1, Chain A"/>
    <property type="match status" value="1"/>
</dbReference>